<evidence type="ECO:0000313" key="1">
    <source>
        <dbReference type="EMBL" id="KAI5312010.1"/>
    </source>
</evidence>
<dbReference type="AlphaFoldDB" id="A0AAD4YK45"/>
<sequence>MLSNDHLKFENVGEGTGGLSSANGDWDGDDCYGAGGVEGCGVLIGAFDRDGIREIGDGVLGEGESAAGCSNGVG</sequence>
<reference evidence="1 2" key="1">
    <citation type="journal article" date="2022" name="G3 (Bethesda)">
        <title>Whole-genome sequence and methylome profiling of the almond [Prunus dulcis (Mill.) D.A. Webb] cultivar 'Nonpareil'.</title>
        <authorList>
            <person name="D'Amico-Willman K.M."/>
            <person name="Ouma W.Z."/>
            <person name="Meulia T."/>
            <person name="Sideli G.M."/>
            <person name="Gradziel T.M."/>
            <person name="Fresnedo-Ramirez J."/>
        </authorList>
    </citation>
    <scope>NUCLEOTIDE SEQUENCE [LARGE SCALE GENOMIC DNA]</scope>
    <source>
        <strain evidence="1">Clone GOH B32 T37-40</strain>
    </source>
</reference>
<evidence type="ECO:0000313" key="2">
    <source>
        <dbReference type="Proteomes" id="UP001054821"/>
    </source>
</evidence>
<dbReference type="EMBL" id="JAJFAZ020000008">
    <property type="protein sequence ID" value="KAI5312010.1"/>
    <property type="molecule type" value="Genomic_DNA"/>
</dbReference>
<proteinExistence type="predicted"/>
<gene>
    <name evidence="1" type="ORF">L3X38_041183</name>
</gene>
<keyword evidence="2" id="KW-1185">Reference proteome</keyword>
<dbReference type="Proteomes" id="UP001054821">
    <property type="component" value="Chromosome 8"/>
</dbReference>
<protein>
    <submittedName>
        <fullName evidence="1">Uncharacterized protein</fullName>
    </submittedName>
</protein>
<name>A0AAD4YK45_PRUDU</name>
<organism evidence="1 2">
    <name type="scientific">Prunus dulcis</name>
    <name type="common">Almond</name>
    <name type="synonym">Amygdalus dulcis</name>
    <dbReference type="NCBI Taxonomy" id="3755"/>
    <lineage>
        <taxon>Eukaryota</taxon>
        <taxon>Viridiplantae</taxon>
        <taxon>Streptophyta</taxon>
        <taxon>Embryophyta</taxon>
        <taxon>Tracheophyta</taxon>
        <taxon>Spermatophyta</taxon>
        <taxon>Magnoliopsida</taxon>
        <taxon>eudicotyledons</taxon>
        <taxon>Gunneridae</taxon>
        <taxon>Pentapetalae</taxon>
        <taxon>rosids</taxon>
        <taxon>fabids</taxon>
        <taxon>Rosales</taxon>
        <taxon>Rosaceae</taxon>
        <taxon>Amygdaloideae</taxon>
        <taxon>Amygdaleae</taxon>
        <taxon>Prunus</taxon>
    </lineage>
</organism>
<accession>A0AAD4YK45</accession>
<comment type="caution">
    <text evidence="1">The sequence shown here is derived from an EMBL/GenBank/DDBJ whole genome shotgun (WGS) entry which is preliminary data.</text>
</comment>